<feature type="active site" description="Tryptophylquinone 6'-substrate hemiaminal intermediate" evidence="11">
    <location>
        <position position="102"/>
    </location>
</feature>
<feature type="cross-link" description="Tryptophan tryptophylquinone (Trp-Trp)" evidence="15">
    <location>
        <begin position="102"/>
        <end position="153"/>
    </location>
</feature>
<dbReference type="InterPro" id="IPR013504">
    <property type="entry name" value="MADH/AADH_Ltc_C_dom"/>
</dbReference>
<evidence type="ECO:0000256" key="7">
    <source>
        <dbReference type="ARBA" id="ARBA00022982"/>
    </source>
</evidence>
<dbReference type="AlphaFoldDB" id="A0A423PUU8"/>
<evidence type="ECO:0000256" key="6">
    <source>
        <dbReference type="ARBA" id="ARBA00022764"/>
    </source>
</evidence>
<keyword evidence="5" id="KW-0732">Signal</keyword>
<evidence type="ECO:0000256" key="1">
    <source>
        <dbReference type="ARBA" id="ARBA00004418"/>
    </source>
</evidence>
<dbReference type="EMBL" id="AYKF01000081">
    <property type="protein sequence ID" value="ROO29354.1"/>
    <property type="molecule type" value="Genomic_DNA"/>
</dbReference>
<organism evidence="18 19">
    <name type="scientific">Salinisphaera orenii YIM 95161</name>
    <dbReference type="NCBI Taxonomy" id="1051139"/>
    <lineage>
        <taxon>Bacteria</taxon>
        <taxon>Pseudomonadati</taxon>
        <taxon>Pseudomonadota</taxon>
        <taxon>Gammaproteobacteria</taxon>
        <taxon>Salinisphaerales</taxon>
        <taxon>Salinisphaeraceae</taxon>
        <taxon>Salinisphaera</taxon>
    </lineage>
</organism>
<evidence type="ECO:0000256" key="11">
    <source>
        <dbReference type="PIRSR" id="PIRSR000192-1"/>
    </source>
</evidence>
<dbReference type="SUPFAM" id="SSF57561">
    <property type="entry name" value="Methylamine dehydrogenase, L chain"/>
    <property type="match status" value="1"/>
</dbReference>
<dbReference type="Proteomes" id="UP000285123">
    <property type="component" value="Unassembled WGS sequence"/>
</dbReference>
<comment type="similarity">
    <text evidence="2 10">Belongs to the aromatic amine dehydrogenase light chain family.</text>
</comment>
<evidence type="ECO:0000256" key="3">
    <source>
        <dbReference type="ARBA" id="ARBA00022448"/>
    </source>
</evidence>
<feature type="disulfide bond" evidence="14">
    <location>
        <begin position="91"/>
        <end position="122"/>
    </location>
</feature>
<feature type="disulfide bond" evidence="14">
    <location>
        <begin position="68"/>
        <end position="133"/>
    </location>
</feature>
<evidence type="ECO:0000256" key="2">
    <source>
        <dbReference type="ARBA" id="ARBA00010711"/>
    </source>
</evidence>
<feature type="disulfide bond" evidence="14">
    <location>
        <begin position="83"/>
        <end position="131"/>
    </location>
</feature>
<evidence type="ECO:0000313" key="19">
    <source>
        <dbReference type="Proteomes" id="UP000285123"/>
    </source>
</evidence>
<keyword evidence="6 10" id="KW-0574">Periplasm</keyword>
<evidence type="ECO:0000313" key="18">
    <source>
        <dbReference type="EMBL" id="ROO29354.1"/>
    </source>
</evidence>
<evidence type="ECO:0000256" key="16">
    <source>
        <dbReference type="PIRSR" id="PIRSR000192-6"/>
    </source>
</evidence>
<sequence length="174" mass="18903">MKFLDRFFESSTRHVAHSTSRRNVLVRFGSWVVVGTALPLILPVDRSGGNAHAAEPGTPGDPGDPQSCDYWRYCSIDGFVCSCCGGSVTACPPGTDFSEVTWVGTCRNPGDGRDYIIAYNDCCGMQACGQCACNRNDSEQPLYRPFNNNDINWCLGAEHLTYNCTIATIRGVAS</sequence>
<dbReference type="Pfam" id="PF02975">
    <property type="entry name" value="Me-amine-dh_L"/>
    <property type="match status" value="1"/>
</dbReference>
<evidence type="ECO:0000256" key="4">
    <source>
        <dbReference type="ARBA" id="ARBA00022709"/>
    </source>
</evidence>
<feature type="modified residue" description="Tryptophylquinone" evidence="16">
    <location>
        <position position="102"/>
    </location>
</feature>
<evidence type="ECO:0000259" key="17">
    <source>
        <dbReference type="Pfam" id="PF02975"/>
    </source>
</evidence>
<dbReference type="PIRSF" id="PIRSF000192">
    <property type="entry name" value="Amine_dh_beta"/>
    <property type="match status" value="1"/>
</dbReference>
<dbReference type="GO" id="GO:0042597">
    <property type="term" value="C:periplasmic space"/>
    <property type="evidence" value="ECO:0007669"/>
    <property type="project" value="UniProtKB-SubCell"/>
</dbReference>
<evidence type="ECO:0000256" key="8">
    <source>
        <dbReference type="ARBA" id="ARBA00023002"/>
    </source>
</evidence>
<keyword evidence="7 10" id="KW-0249">Electron transport</keyword>
<keyword evidence="8 10" id="KW-0560">Oxidoreductase</keyword>
<keyword evidence="9" id="KW-1015">Disulfide bond</keyword>
<proteinExistence type="inferred from homology"/>
<reference evidence="18 19" key="1">
    <citation type="submission" date="2013-10" db="EMBL/GenBank/DDBJ databases">
        <title>Salinisphaera halophila YIM 95161 Genome Sequencing.</title>
        <authorList>
            <person name="Lai Q."/>
            <person name="Li C."/>
            <person name="Shao Z."/>
        </authorList>
    </citation>
    <scope>NUCLEOTIDE SEQUENCE [LARGE SCALE GENOMIC DNA]</scope>
    <source>
        <strain evidence="18 19">YIM 95161</strain>
    </source>
</reference>
<feature type="active site" description="Proton acceptor" evidence="11">
    <location>
        <position position="121"/>
    </location>
</feature>
<comment type="subunit">
    <text evidence="10">Heterotetramer of two light and two heavy chains.</text>
</comment>
<feature type="domain" description="Methylamine/Aralkylamine dehydrogenase light chain C-terminal" evidence="17">
    <location>
        <begin position="63"/>
        <end position="171"/>
    </location>
</feature>
<feature type="disulfide bond" evidence="14">
    <location>
        <begin position="81"/>
        <end position="164"/>
    </location>
</feature>
<dbReference type="OrthoDB" id="7628766at2"/>
<dbReference type="RefSeq" id="WP_123591136.1">
    <property type="nucleotide sequence ID" value="NZ_AYKF01000081.1"/>
</dbReference>
<feature type="site" description="Transition state stabilizer" evidence="13">
    <location>
        <position position="165"/>
    </location>
</feature>
<dbReference type="InterPro" id="IPR036560">
    <property type="entry name" value="MADH/AADH_L_sf"/>
</dbReference>
<evidence type="ECO:0000256" key="12">
    <source>
        <dbReference type="PIRSR" id="PIRSR000192-2"/>
    </source>
</evidence>
<dbReference type="GO" id="GO:0030058">
    <property type="term" value="F:aliphatic amine dehydrogenase activity"/>
    <property type="evidence" value="ECO:0007669"/>
    <property type="project" value="UniProtKB-UniRule"/>
</dbReference>
<comment type="subcellular location">
    <subcellularLocation>
        <location evidence="1 10">Periplasm</location>
    </subcellularLocation>
</comment>
<feature type="disulfide bond" evidence="14">
    <location>
        <begin position="123"/>
        <end position="154"/>
    </location>
</feature>
<dbReference type="InterPro" id="IPR016008">
    <property type="entry name" value="Amine_DH_Ltc"/>
</dbReference>
<dbReference type="GO" id="GO:0009308">
    <property type="term" value="P:amine metabolic process"/>
    <property type="evidence" value="ECO:0007669"/>
    <property type="project" value="UniProtKB-UniRule"/>
</dbReference>
<comment type="caution">
    <text evidence="18">The sequence shown here is derived from an EMBL/GenBank/DDBJ whole genome shotgun (WGS) entry which is preliminary data.</text>
</comment>
<feature type="binding site" evidence="12">
    <location>
        <begin position="149"/>
        <end position="151"/>
    </location>
    <ligand>
        <name>substrate</name>
    </ligand>
</feature>
<evidence type="ECO:0000256" key="9">
    <source>
        <dbReference type="ARBA" id="ARBA00023157"/>
    </source>
</evidence>
<dbReference type="Gene3D" id="2.60.30.10">
    <property type="entry name" value="Methylamine/Aralkylamine dehydrogenase light chain"/>
    <property type="match status" value="1"/>
</dbReference>
<accession>A0A423PUU8</accession>
<evidence type="ECO:0000256" key="5">
    <source>
        <dbReference type="ARBA" id="ARBA00022729"/>
    </source>
</evidence>
<evidence type="ECO:0000256" key="15">
    <source>
        <dbReference type="PIRSR" id="PIRSR000192-5"/>
    </source>
</evidence>
<gene>
    <name evidence="18" type="ORF">SAHL_09270</name>
</gene>
<keyword evidence="4" id="KW-0824">TTQ</keyword>
<name>A0A423PUU8_9GAMM</name>
<feature type="binding site" evidence="12">
    <location>
        <position position="77"/>
    </location>
    <ligand>
        <name>substrate</name>
    </ligand>
</feature>
<keyword evidence="3 10" id="KW-0813">Transport</keyword>
<evidence type="ECO:0000256" key="14">
    <source>
        <dbReference type="PIRSR" id="PIRSR000192-4"/>
    </source>
</evidence>
<evidence type="ECO:0000256" key="13">
    <source>
        <dbReference type="PIRSR" id="PIRSR000192-3"/>
    </source>
</evidence>
<evidence type="ECO:0000256" key="10">
    <source>
        <dbReference type="PIRNR" id="PIRNR000192"/>
    </source>
</evidence>
<feature type="disulfide bond" evidence="14">
    <location>
        <begin position="74"/>
        <end position="106"/>
    </location>
</feature>
<feature type="disulfide bond" evidence="14">
    <location>
        <begin position="84"/>
        <end position="128"/>
    </location>
</feature>
<protein>
    <submittedName>
        <fullName evidence="18">Methylamine dehydrogenase light chain</fullName>
    </submittedName>
</protein>